<keyword evidence="1 7" id="KW-0813">Transport</keyword>
<protein>
    <recommendedName>
        <fullName evidence="7">Spermidine/putrescine import ATP-binding protein PotA</fullName>
        <ecNumber evidence="7">7.6.2.11</ecNumber>
    </recommendedName>
</protein>
<dbReference type="InterPro" id="IPR008995">
    <property type="entry name" value="Mo/tungstate-bd_C_term_dom"/>
</dbReference>
<dbReference type="InterPro" id="IPR013611">
    <property type="entry name" value="Transp-assoc_OB_typ2"/>
</dbReference>
<dbReference type="Pfam" id="PF00005">
    <property type="entry name" value="ABC_tran"/>
    <property type="match status" value="1"/>
</dbReference>
<gene>
    <name evidence="7" type="primary">potA</name>
    <name evidence="9" type="ORF">A2Z21_04395</name>
</gene>
<dbReference type="FunFam" id="3.40.50.300:FF:000425">
    <property type="entry name" value="Probable ABC transporter, ATP-binding subunit"/>
    <property type="match status" value="1"/>
</dbReference>
<dbReference type="SUPFAM" id="SSF50331">
    <property type="entry name" value="MOP-like"/>
    <property type="match status" value="1"/>
</dbReference>
<dbReference type="SMART" id="SM00382">
    <property type="entry name" value="AAA"/>
    <property type="match status" value="1"/>
</dbReference>
<dbReference type="Proteomes" id="UP000179157">
    <property type="component" value="Unassembled WGS sequence"/>
</dbReference>
<dbReference type="SUPFAM" id="SSF52540">
    <property type="entry name" value="P-loop containing nucleoside triphosphate hydrolases"/>
    <property type="match status" value="1"/>
</dbReference>
<proteinExistence type="inferred from homology"/>
<comment type="subunit">
    <text evidence="7">The complex is composed of two ATP-binding proteins (PotA), two transmembrane proteins (PotB and PotC) and a solute-binding protein (PotD).</text>
</comment>
<organism evidence="9 10">
    <name type="scientific">Fraserbacteria sp. (strain RBG_16_55_9)</name>
    <dbReference type="NCBI Taxonomy" id="1817864"/>
    <lineage>
        <taxon>Bacteria</taxon>
        <taxon>Candidatus Fraseribacteriota</taxon>
    </lineage>
</organism>
<comment type="function">
    <text evidence="7">Part of the ABC transporter complex PotABCD involved in spermidine/putrescine import. Responsible for energy coupling to the transport system.</text>
</comment>
<keyword evidence="5 7" id="KW-1278">Translocase</keyword>
<dbReference type="STRING" id="1817864.A2Z21_04395"/>
<dbReference type="InterPro" id="IPR003593">
    <property type="entry name" value="AAA+_ATPase"/>
</dbReference>
<comment type="similarity">
    <text evidence="7">Belongs to the ABC transporter superfamily. Spermidine/putrescine importer (TC 3.A.1.11.1) family.</text>
</comment>
<keyword evidence="6 7" id="KW-0472">Membrane</keyword>
<keyword evidence="3 7" id="KW-0547">Nucleotide-binding</keyword>
<evidence type="ECO:0000256" key="6">
    <source>
        <dbReference type="ARBA" id="ARBA00023136"/>
    </source>
</evidence>
<dbReference type="GO" id="GO:0015697">
    <property type="term" value="P:quaternary ammonium group transport"/>
    <property type="evidence" value="ECO:0007669"/>
    <property type="project" value="UniProtKB-ARBA"/>
</dbReference>
<dbReference type="GO" id="GO:0005524">
    <property type="term" value="F:ATP binding"/>
    <property type="evidence" value="ECO:0007669"/>
    <property type="project" value="UniProtKB-KW"/>
</dbReference>
<dbReference type="GO" id="GO:0015417">
    <property type="term" value="F:ABC-type polyamine transporter activity"/>
    <property type="evidence" value="ECO:0007669"/>
    <property type="project" value="UniProtKB-EC"/>
</dbReference>
<dbReference type="PROSITE" id="PS50893">
    <property type="entry name" value="ABC_TRANSPORTER_2"/>
    <property type="match status" value="1"/>
</dbReference>
<dbReference type="NCBIfam" id="TIGR01187">
    <property type="entry name" value="potA"/>
    <property type="match status" value="1"/>
</dbReference>
<dbReference type="InterPro" id="IPR027417">
    <property type="entry name" value="P-loop_NTPase"/>
</dbReference>
<sequence length="362" mass="40662">MNTPSVELRDVTKHFATAIAVNRVNLTIARGEFFSFLGPSGCGKTTTLRMIGGLETPDSGDILINGERVNEIPPYERNVSTVFQRLALFPHLTITENLAFGLKIQHQAYDVIQEKVAATLELVHLPGLQDRYPDQLSGGQQQRVALARSLVLEPEVLLLDEPLSALDRKLRKEMQVELRRIQREVSITFIYVTHDQKEAISMSDRIAIMKEGKIVQVGSPREIFERPRTAFVADFMGASNLFSGQLIERNGKRYLKTQSGLVIQVPNSDESPHSQDQQLLALRPEAIGIFRKDQNPPTENSFAGRVLDRAYLGEMLEFEVLLNGTERVRIHSHSRSPADEILVDEEVLIGWDANSASLLREE</sequence>
<dbReference type="PANTHER" id="PTHR42781">
    <property type="entry name" value="SPERMIDINE/PUTRESCINE IMPORT ATP-BINDING PROTEIN POTA"/>
    <property type="match status" value="1"/>
</dbReference>
<evidence type="ECO:0000256" key="5">
    <source>
        <dbReference type="ARBA" id="ARBA00022967"/>
    </source>
</evidence>
<dbReference type="Gene3D" id="3.40.50.300">
    <property type="entry name" value="P-loop containing nucleotide triphosphate hydrolases"/>
    <property type="match status" value="1"/>
</dbReference>
<dbReference type="GO" id="GO:0016887">
    <property type="term" value="F:ATP hydrolysis activity"/>
    <property type="evidence" value="ECO:0007669"/>
    <property type="project" value="InterPro"/>
</dbReference>
<dbReference type="AlphaFoldDB" id="A0A1F5UP15"/>
<evidence type="ECO:0000256" key="4">
    <source>
        <dbReference type="ARBA" id="ARBA00022840"/>
    </source>
</evidence>
<name>A0A1F5UP15_FRAXR</name>
<evidence type="ECO:0000313" key="10">
    <source>
        <dbReference type="Proteomes" id="UP000179157"/>
    </source>
</evidence>
<dbReference type="InterPro" id="IPR005893">
    <property type="entry name" value="PotA-like"/>
</dbReference>
<evidence type="ECO:0000259" key="8">
    <source>
        <dbReference type="PROSITE" id="PS50893"/>
    </source>
</evidence>
<feature type="domain" description="ABC transporter" evidence="8">
    <location>
        <begin position="6"/>
        <end position="236"/>
    </location>
</feature>
<evidence type="ECO:0000256" key="2">
    <source>
        <dbReference type="ARBA" id="ARBA00022475"/>
    </source>
</evidence>
<reference evidence="9 10" key="1">
    <citation type="journal article" date="2016" name="Nat. Commun.">
        <title>Thousands of microbial genomes shed light on interconnected biogeochemical processes in an aquifer system.</title>
        <authorList>
            <person name="Anantharaman K."/>
            <person name="Brown C.T."/>
            <person name="Hug L.A."/>
            <person name="Sharon I."/>
            <person name="Castelle C.J."/>
            <person name="Probst A.J."/>
            <person name="Thomas B.C."/>
            <person name="Singh A."/>
            <person name="Wilkins M.J."/>
            <person name="Karaoz U."/>
            <person name="Brodie E.L."/>
            <person name="Williams K.H."/>
            <person name="Hubbard S.S."/>
            <person name="Banfield J.F."/>
        </authorList>
    </citation>
    <scope>NUCLEOTIDE SEQUENCE [LARGE SCALE GENOMIC DNA]</scope>
    <source>
        <strain evidence="10">RBG_16_55_9</strain>
    </source>
</reference>
<dbReference type="InterPro" id="IPR017871">
    <property type="entry name" value="ABC_transporter-like_CS"/>
</dbReference>
<keyword evidence="4 7" id="KW-0067">ATP-binding</keyword>
<dbReference type="PANTHER" id="PTHR42781:SF4">
    <property type="entry name" value="SPERMIDINE_PUTRESCINE IMPORT ATP-BINDING PROTEIN POTA"/>
    <property type="match status" value="1"/>
</dbReference>
<dbReference type="EMBL" id="MFGX01000125">
    <property type="protein sequence ID" value="OGF52893.1"/>
    <property type="molecule type" value="Genomic_DNA"/>
</dbReference>
<dbReference type="PROSITE" id="PS00211">
    <property type="entry name" value="ABC_TRANSPORTER_1"/>
    <property type="match status" value="1"/>
</dbReference>
<evidence type="ECO:0000256" key="1">
    <source>
        <dbReference type="ARBA" id="ARBA00022448"/>
    </source>
</evidence>
<dbReference type="GO" id="GO:0043190">
    <property type="term" value="C:ATP-binding cassette (ABC) transporter complex"/>
    <property type="evidence" value="ECO:0007669"/>
    <property type="project" value="InterPro"/>
</dbReference>
<dbReference type="InterPro" id="IPR003439">
    <property type="entry name" value="ABC_transporter-like_ATP-bd"/>
</dbReference>
<evidence type="ECO:0000313" key="9">
    <source>
        <dbReference type="EMBL" id="OGF52893.1"/>
    </source>
</evidence>
<dbReference type="Gene3D" id="2.40.50.100">
    <property type="match status" value="1"/>
</dbReference>
<comment type="caution">
    <text evidence="9">The sequence shown here is derived from an EMBL/GenBank/DDBJ whole genome shotgun (WGS) entry which is preliminary data.</text>
</comment>
<dbReference type="Pfam" id="PF08402">
    <property type="entry name" value="TOBE_2"/>
    <property type="match status" value="1"/>
</dbReference>
<comment type="catalytic activity">
    <reaction evidence="7">
        <text>ATP + H2O + polyamine-[polyamine-binding protein]Side 1 = ADP + phosphate + polyamineSide 2 + [polyamine-binding protein]Side 1.</text>
        <dbReference type="EC" id="7.6.2.11"/>
    </reaction>
</comment>
<dbReference type="InterPro" id="IPR050093">
    <property type="entry name" value="ABC_SmlMolc_Importer"/>
</dbReference>
<accession>A0A1F5UP15</accession>
<evidence type="ECO:0000256" key="7">
    <source>
        <dbReference type="RuleBase" id="RU364083"/>
    </source>
</evidence>
<dbReference type="EC" id="7.6.2.11" evidence="7"/>
<keyword evidence="2 7" id="KW-1003">Cell membrane</keyword>
<evidence type="ECO:0000256" key="3">
    <source>
        <dbReference type="ARBA" id="ARBA00022741"/>
    </source>
</evidence>